<sequence length="106" mass="11930">MKIKLFCTETHPPPLPLSPRRSSHQTNLDKVFTKLTPVNAAKCPLPWTMAPRGQRSPALPPSSPTRETTWLCSARLLVVFLCSHLSFVRQILLVPSQDHLHQIQSV</sequence>
<protein>
    <submittedName>
        <fullName evidence="1">Uncharacterized protein</fullName>
    </submittedName>
</protein>
<organism evidence="1 2">
    <name type="scientific">Trichoderma longibrachiatum ATCC 18648</name>
    <dbReference type="NCBI Taxonomy" id="983965"/>
    <lineage>
        <taxon>Eukaryota</taxon>
        <taxon>Fungi</taxon>
        <taxon>Dikarya</taxon>
        <taxon>Ascomycota</taxon>
        <taxon>Pezizomycotina</taxon>
        <taxon>Sordariomycetes</taxon>
        <taxon>Hypocreomycetidae</taxon>
        <taxon>Hypocreales</taxon>
        <taxon>Hypocreaceae</taxon>
        <taxon>Trichoderma</taxon>
    </lineage>
</organism>
<dbReference type="Proteomes" id="UP000240760">
    <property type="component" value="Unassembled WGS sequence"/>
</dbReference>
<accession>A0A2T4BT83</accession>
<evidence type="ECO:0000313" key="1">
    <source>
        <dbReference type="EMBL" id="PTB72523.1"/>
    </source>
</evidence>
<dbReference type="AlphaFoldDB" id="A0A2T4BT83"/>
<reference evidence="1 2" key="1">
    <citation type="submission" date="2016-07" db="EMBL/GenBank/DDBJ databases">
        <title>Multiple horizontal gene transfer events from other fungi enriched the ability of initially mycotrophic Trichoderma (Ascomycota) to feed on dead plant biomass.</title>
        <authorList>
            <consortium name="DOE Joint Genome Institute"/>
            <person name="Aerts A."/>
            <person name="Atanasova L."/>
            <person name="Chenthamara K."/>
            <person name="Zhang J."/>
            <person name="Grujic M."/>
            <person name="Henrissat B."/>
            <person name="Kuo A."/>
            <person name="Salamov A."/>
            <person name="Lipzen A."/>
            <person name="Labutti K."/>
            <person name="Barry K."/>
            <person name="Miao Y."/>
            <person name="Rahimi M.J."/>
            <person name="Shen Q."/>
            <person name="Grigoriev I.V."/>
            <person name="Kubicek C.P."/>
            <person name="Druzhinina I.S."/>
        </authorList>
    </citation>
    <scope>NUCLEOTIDE SEQUENCE [LARGE SCALE GENOMIC DNA]</scope>
    <source>
        <strain evidence="1 2">ATCC 18648</strain>
    </source>
</reference>
<keyword evidence="2" id="KW-1185">Reference proteome</keyword>
<evidence type="ECO:0000313" key="2">
    <source>
        <dbReference type="Proteomes" id="UP000240760"/>
    </source>
</evidence>
<dbReference type="EMBL" id="KZ679141">
    <property type="protein sequence ID" value="PTB72523.1"/>
    <property type="molecule type" value="Genomic_DNA"/>
</dbReference>
<gene>
    <name evidence="1" type="ORF">M440DRAFT_159443</name>
</gene>
<proteinExistence type="predicted"/>
<name>A0A2T4BT83_TRILO</name>